<comment type="caution">
    <text evidence="2">The sequence shown here is derived from an EMBL/GenBank/DDBJ whole genome shotgun (WGS) entry which is preliminary data.</text>
</comment>
<dbReference type="OrthoDB" id="5836909at2759"/>
<dbReference type="Proteomes" id="UP000494206">
    <property type="component" value="Unassembled WGS sequence"/>
</dbReference>
<reference evidence="2 3" key="1">
    <citation type="submission" date="2020-04" db="EMBL/GenBank/DDBJ databases">
        <authorList>
            <person name="Laetsch R D."/>
            <person name="Stevens L."/>
            <person name="Kumar S."/>
            <person name="Blaxter L. M."/>
        </authorList>
    </citation>
    <scope>NUCLEOTIDE SEQUENCE [LARGE SCALE GENOMIC DNA]</scope>
</reference>
<keyword evidence="1" id="KW-0732">Signal</keyword>
<gene>
    <name evidence="2" type="ORF">CBOVIS_LOCUS3637</name>
</gene>
<organism evidence="2 3">
    <name type="scientific">Caenorhabditis bovis</name>
    <dbReference type="NCBI Taxonomy" id="2654633"/>
    <lineage>
        <taxon>Eukaryota</taxon>
        <taxon>Metazoa</taxon>
        <taxon>Ecdysozoa</taxon>
        <taxon>Nematoda</taxon>
        <taxon>Chromadorea</taxon>
        <taxon>Rhabditida</taxon>
        <taxon>Rhabditina</taxon>
        <taxon>Rhabditomorpha</taxon>
        <taxon>Rhabditoidea</taxon>
        <taxon>Rhabditidae</taxon>
        <taxon>Peloderinae</taxon>
        <taxon>Caenorhabditis</taxon>
    </lineage>
</organism>
<sequence>MKHAFVLISIVCGTLAYPALEQPSNVQYPVTQEAQQKPIVTAHHGFMLAAQPLPTVQQSTIQQPAHNFNHEQSSFSPLSAVSPNDEEYLFLAKSLENGATPHKNHIGLGTYAQALDSVKLPPCSSDGRSVTIDHLRISPDSLVQIARLAQAFGTNPDWRKLRVDDMKRALTTPTHQFAARSIGL</sequence>
<dbReference type="AlphaFoldDB" id="A0A8S1EIE2"/>
<name>A0A8S1EIE2_9PELO</name>
<evidence type="ECO:0000256" key="1">
    <source>
        <dbReference type="SAM" id="SignalP"/>
    </source>
</evidence>
<evidence type="ECO:0000313" key="3">
    <source>
        <dbReference type="Proteomes" id="UP000494206"/>
    </source>
</evidence>
<protein>
    <submittedName>
        <fullName evidence="2">Uncharacterized protein</fullName>
    </submittedName>
</protein>
<proteinExistence type="predicted"/>
<feature type="chain" id="PRO_5035820142" evidence="1">
    <location>
        <begin position="17"/>
        <end position="184"/>
    </location>
</feature>
<accession>A0A8S1EIE2</accession>
<evidence type="ECO:0000313" key="2">
    <source>
        <dbReference type="EMBL" id="CAB3400774.1"/>
    </source>
</evidence>
<dbReference type="EMBL" id="CADEPM010000002">
    <property type="protein sequence ID" value="CAB3400774.1"/>
    <property type="molecule type" value="Genomic_DNA"/>
</dbReference>
<feature type="signal peptide" evidence="1">
    <location>
        <begin position="1"/>
        <end position="16"/>
    </location>
</feature>
<keyword evidence="3" id="KW-1185">Reference proteome</keyword>